<evidence type="ECO:0000313" key="5">
    <source>
        <dbReference type="Proteomes" id="UP000887226"/>
    </source>
</evidence>
<dbReference type="EMBL" id="MU253897">
    <property type="protein sequence ID" value="KAG9244571.1"/>
    <property type="molecule type" value="Genomic_DNA"/>
</dbReference>
<evidence type="ECO:0000256" key="1">
    <source>
        <dbReference type="ARBA" id="ARBA00008987"/>
    </source>
</evidence>
<evidence type="ECO:0000259" key="3">
    <source>
        <dbReference type="PROSITE" id="PS51352"/>
    </source>
</evidence>
<dbReference type="PROSITE" id="PS00194">
    <property type="entry name" value="THIOREDOXIN_1"/>
    <property type="match status" value="1"/>
</dbReference>
<dbReference type="SUPFAM" id="SSF52833">
    <property type="entry name" value="Thioredoxin-like"/>
    <property type="match status" value="1"/>
</dbReference>
<proteinExistence type="inferred from homology"/>
<dbReference type="CDD" id="cd02947">
    <property type="entry name" value="TRX_family"/>
    <property type="match status" value="1"/>
</dbReference>
<dbReference type="Pfam" id="PF00085">
    <property type="entry name" value="Thioredoxin"/>
    <property type="match status" value="1"/>
</dbReference>
<dbReference type="Proteomes" id="UP000887226">
    <property type="component" value="Unassembled WGS sequence"/>
</dbReference>
<protein>
    <submittedName>
        <fullName evidence="4">Thioredoxin-like protein</fullName>
    </submittedName>
</protein>
<dbReference type="PANTHER" id="PTHR46115">
    <property type="entry name" value="THIOREDOXIN-LIKE PROTEIN 1"/>
    <property type="match status" value="1"/>
</dbReference>
<dbReference type="AlphaFoldDB" id="A0A9P7Z3E4"/>
<evidence type="ECO:0000313" key="4">
    <source>
        <dbReference type="EMBL" id="KAG9244571.1"/>
    </source>
</evidence>
<keyword evidence="5" id="KW-1185">Reference proteome</keyword>
<reference evidence="4" key="1">
    <citation type="journal article" date="2021" name="IMA Fungus">
        <title>Genomic characterization of three marine fungi, including Emericellopsis atlantica sp. nov. with signatures of a generalist lifestyle and marine biomass degradation.</title>
        <authorList>
            <person name="Hagestad O.C."/>
            <person name="Hou L."/>
            <person name="Andersen J.H."/>
            <person name="Hansen E.H."/>
            <person name="Altermark B."/>
            <person name="Li C."/>
            <person name="Kuhnert E."/>
            <person name="Cox R.J."/>
            <person name="Crous P.W."/>
            <person name="Spatafora J.W."/>
            <person name="Lail K."/>
            <person name="Amirebrahimi M."/>
            <person name="Lipzen A."/>
            <person name="Pangilinan J."/>
            <person name="Andreopoulos W."/>
            <person name="Hayes R.D."/>
            <person name="Ng V."/>
            <person name="Grigoriev I.V."/>
            <person name="Jackson S.A."/>
            <person name="Sutton T.D.S."/>
            <person name="Dobson A.D.W."/>
            <person name="Rama T."/>
        </authorList>
    </citation>
    <scope>NUCLEOTIDE SEQUENCE</scope>
    <source>
        <strain evidence="4">TRa3180A</strain>
    </source>
</reference>
<comment type="similarity">
    <text evidence="1">Belongs to the thioredoxin family.</text>
</comment>
<gene>
    <name evidence="4" type="ORF">BJ878DRAFT_421102</name>
</gene>
<evidence type="ECO:0000256" key="2">
    <source>
        <dbReference type="ARBA" id="ARBA00023157"/>
    </source>
</evidence>
<dbReference type="InterPro" id="IPR036249">
    <property type="entry name" value="Thioredoxin-like_sf"/>
</dbReference>
<sequence>MPAATADVPVVQIHSISELDKAKSSSRLLFVDFYATWCGPCKQIAPYYEQFATQYSSPIITFAKINVNRAFELSDHCLITAMPTSLIFKDGEEVERWTGTTTPATLEAKIQSWKQRITPVTRAAHLNNPRSSRVRLST</sequence>
<dbReference type="InterPro" id="IPR013766">
    <property type="entry name" value="Thioredoxin_domain"/>
</dbReference>
<comment type="caution">
    <text evidence="4">The sequence shown here is derived from an EMBL/GenBank/DDBJ whole genome shotgun (WGS) entry which is preliminary data.</text>
</comment>
<keyword evidence="2" id="KW-1015">Disulfide bond</keyword>
<dbReference type="OrthoDB" id="10263751at2759"/>
<name>A0A9P7Z3E4_9HELO</name>
<dbReference type="InterPro" id="IPR017937">
    <property type="entry name" value="Thioredoxin_CS"/>
</dbReference>
<feature type="domain" description="Thioredoxin" evidence="3">
    <location>
        <begin position="1"/>
        <end position="115"/>
    </location>
</feature>
<organism evidence="4 5">
    <name type="scientific">Calycina marina</name>
    <dbReference type="NCBI Taxonomy" id="1763456"/>
    <lineage>
        <taxon>Eukaryota</taxon>
        <taxon>Fungi</taxon>
        <taxon>Dikarya</taxon>
        <taxon>Ascomycota</taxon>
        <taxon>Pezizomycotina</taxon>
        <taxon>Leotiomycetes</taxon>
        <taxon>Helotiales</taxon>
        <taxon>Pezizellaceae</taxon>
        <taxon>Calycina</taxon>
    </lineage>
</organism>
<dbReference type="PRINTS" id="PR00421">
    <property type="entry name" value="THIOREDOXIN"/>
</dbReference>
<accession>A0A9P7Z3E4</accession>
<dbReference type="Gene3D" id="3.40.30.10">
    <property type="entry name" value="Glutaredoxin"/>
    <property type="match status" value="1"/>
</dbReference>
<dbReference type="PROSITE" id="PS51352">
    <property type="entry name" value="THIOREDOXIN_2"/>
    <property type="match status" value="1"/>
</dbReference>